<dbReference type="KEGG" id="beq:BEWA_038130"/>
<accession>L1LEM6</accession>
<dbReference type="GO" id="GO:0000462">
    <property type="term" value="P:maturation of SSU-rRNA from tricistronic rRNA transcript (SSU-rRNA, 5.8S rRNA, LSU-rRNA)"/>
    <property type="evidence" value="ECO:0007669"/>
    <property type="project" value="TreeGrafter"/>
</dbReference>
<sequence length="604" mass="69286">MAPKRSRMGKKSDSSMNVSKTKRKNSSKKAFRGVVDDDDASLKPLDHYEESLSDEENFEALGLPKSFTPEISDDEAYEDQDEGSEEEDEEEDRVDWGKKLKNYYVDGSDDDSDEEAINDRIEEAKKIASELYENVDDEDADIDNYDVEDHKEDPVEFDTLLKSLSESLNAQREASELPEDFFDLSDRDKKEFLSNEHPEFLELLREFKEKSDISNEQIMKILSAPDSLKLCTKDGMEYLDIRNELLLMYVSYLTYYLLLKTHGISIENHPVINRLLELRIMLDKAKPIESRLQYQITKLLEDKDYEVDTTQLRSRLDLMEDEEDQSAVYKPPKNAVMGEVSGNMFMERTGKPSKDEMRERKRQSYLEGEENGESDVLATKAAKFMKKMAERERYEMESMRRLPMNKKAKREMRMFAREQKNLLSGCSLQHLSSFASDAMKTSGKTLSASAGLNAAAQRMRQNILISEGKNIAHASSISTHGKDKSHNKDEAYNPAPKLTFDDEITRIQGLHAKEKSRKNTKILKLRSDEIVPGKRDIGKDIMKNKGLTVKRDKTKGNARVSNRKKFEKKQKVFNAVNASRRSEGSSYSGEDTGINARKKKSLTM</sequence>
<organism evidence="7 8">
    <name type="scientific">Theileria equi strain WA</name>
    <dbReference type="NCBI Taxonomy" id="1537102"/>
    <lineage>
        <taxon>Eukaryota</taxon>
        <taxon>Sar</taxon>
        <taxon>Alveolata</taxon>
        <taxon>Apicomplexa</taxon>
        <taxon>Aconoidasida</taxon>
        <taxon>Piroplasmida</taxon>
        <taxon>Theileriidae</taxon>
        <taxon>Theileria</taxon>
    </lineage>
</organism>
<dbReference type="EMBL" id="ACOU01000002">
    <property type="protein sequence ID" value="EKX73776.1"/>
    <property type="molecule type" value="Genomic_DNA"/>
</dbReference>
<evidence type="ECO:0000256" key="3">
    <source>
        <dbReference type="ARBA" id="ARBA00022553"/>
    </source>
</evidence>
<dbReference type="GO" id="GO:0032040">
    <property type="term" value="C:small-subunit processome"/>
    <property type="evidence" value="ECO:0007669"/>
    <property type="project" value="TreeGrafter"/>
</dbReference>
<protein>
    <recommendedName>
        <fullName evidence="6">Sas10 C-terminal domain-containing protein</fullName>
    </recommendedName>
</protein>
<dbReference type="eggNOG" id="KOG3117">
    <property type="taxonomic scope" value="Eukaryota"/>
</dbReference>
<comment type="similarity">
    <text evidence="2">Belongs to the SAS10 family.</text>
</comment>
<evidence type="ECO:0000256" key="1">
    <source>
        <dbReference type="ARBA" id="ARBA00004123"/>
    </source>
</evidence>
<dbReference type="RefSeq" id="XP_004833228.1">
    <property type="nucleotide sequence ID" value="XM_004833171.1"/>
</dbReference>
<feature type="compositionally biased region" description="Basic and acidic residues" evidence="5">
    <location>
        <begin position="480"/>
        <end position="491"/>
    </location>
</feature>
<reference evidence="7 8" key="1">
    <citation type="journal article" date="2012" name="BMC Genomics">
        <title>Comparative genomic analysis and phylogenetic position of Theileria equi.</title>
        <authorList>
            <person name="Kappmeyer L.S."/>
            <person name="Thiagarajan M."/>
            <person name="Herndon D.R."/>
            <person name="Ramsay J.D."/>
            <person name="Caler E."/>
            <person name="Djikeng A."/>
            <person name="Gillespie J.J."/>
            <person name="Lau A.O."/>
            <person name="Roalson E.H."/>
            <person name="Silva J.C."/>
            <person name="Silva M.G."/>
            <person name="Suarez C.E."/>
            <person name="Ueti M.W."/>
            <person name="Nene V.M."/>
            <person name="Mealey R.H."/>
            <person name="Knowles D.P."/>
            <person name="Brayton K.A."/>
        </authorList>
    </citation>
    <scope>NUCLEOTIDE SEQUENCE [LARGE SCALE GENOMIC DNA]</scope>
    <source>
        <strain evidence="7 8">WA</strain>
    </source>
</reference>
<dbReference type="PANTHER" id="PTHR13237">
    <property type="entry name" value="SOMETHING ABOUT SILENCING PROTEIN 10-RELATED"/>
    <property type="match status" value="1"/>
</dbReference>
<evidence type="ECO:0000259" key="6">
    <source>
        <dbReference type="Pfam" id="PF09368"/>
    </source>
</evidence>
<dbReference type="GeneID" id="15803140"/>
<evidence type="ECO:0000256" key="2">
    <source>
        <dbReference type="ARBA" id="ARBA00010979"/>
    </source>
</evidence>
<evidence type="ECO:0000313" key="7">
    <source>
        <dbReference type="EMBL" id="EKX73776.1"/>
    </source>
</evidence>
<feature type="compositionally biased region" description="Acidic residues" evidence="5">
    <location>
        <begin position="107"/>
        <end position="116"/>
    </location>
</feature>
<gene>
    <name evidence="7" type="ORF">BEWA_038130</name>
</gene>
<proteinExistence type="inferred from homology"/>
<evidence type="ECO:0000313" key="8">
    <source>
        <dbReference type="Proteomes" id="UP000031512"/>
    </source>
</evidence>
<evidence type="ECO:0000256" key="5">
    <source>
        <dbReference type="SAM" id="MobiDB-lite"/>
    </source>
</evidence>
<feature type="compositionally biased region" description="Acidic residues" evidence="5">
    <location>
        <begin position="71"/>
        <end position="93"/>
    </location>
</feature>
<dbReference type="OrthoDB" id="203440at2759"/>
<dbReference type="InterPro" id="IPR018972">
    <property type="entry name" value="Sas10_C_dom"/>
</dbReference>
<evidence type="ECO:0000256" key="4">
    <source>
        <dbReference type="ARBA" id="ARBA00023242"/>
    </source>
</evidence>
<feature type="domain" description="Sas10 C-terminal" evidence="6">
    <location>
        <begin position="533"/>
        <end position="602"/>
    </location>
</feature>
<dbReference type="STRING" id="1537102.L1LEM6"/>
<dbReference type="VEuPathDB" id="PiroplasmaDB:BEWA_038130"/>
<feature type="region of interest" description="Disordered" evidence="5">
    <location>
        <begin position="476"/>
        <end position="496"/>
    </location>
</feature>
<dbReference type="AlphaFoldDB" id="L1LEM6"/>
<feature type="compositionally biased region" description="Basic residues" evidence="5">
    <location>
        <begin position="20"/>
        <end position="31"/>
    </location>
</feature>
<keyword evidence="8" id="KW-1185">Reference proteome</keyword>
<dbReference type="InterPro" id="IPR007146">
    <property type="entry name" value="Sas10/Utp3/C1D"/>
</dbReference>
<feature type="compositionally biased region" description="Basic and acidic residues" evidence="5">
    <location>
        <begin position="40"/>
        <end position="50"/>
    </location>
</feature>
<dbReference type="Pfam" id="PF09368">
    <property type="entry name" value="Sas10"/>
    <property type="match status" value="1"/>
</dbReference>
<comment type="caution">
    <text evidence="7">The sequence shown here is derived from an EMBL/GenBank/DDBJ whole genome shotgun (WGS) entry which is preliminary data.</text>
</comment>
<keyword evidence="3" id="KW-0597">Phosphoprotein</keyword>
<dbReference type="PANTHER" id="PTHR13237:SF8">
    <property type="entry name" value="SOMETHING ABOUT SILENCING PROTEIN 10"/>
    <property type="match status" value="1"/>
</dbReference>
<dbReference type="Pfam" id="PF04000">
    <property type="entry name" value="Sas10_Utp3"/>
    <property type="match status" value="1"/>
</dbReference>
<feature type="region of interest" description="Disordered" evidence="5">
    <location>
        <begin position="561"/>
        <end position="604"/>
    </location>
</feature>
<dbReference type="Proteomes" id="UP000031512">
    <property type="component" value="Unassembled WGS sequence"/>
</dbReference>
<keyword evidence="4" id="KW-0539">Nucleus</keyword>
<feature type="region of interest" description="Disordered" evidence="5">
    <location>
        <begin position="1"/>
        <end position="117"/>
    </location>
</feature>
<name>L1LEM6_THEEQ</name>
<feature type="region of interest" description="Disordered" evidence="5">
    <location>
        <begin position="345"/>
        <end position="372"/>
    </location>
</feature>
<comment type="subcellular location">
    <subcellularLocation>
        <location evidence="1">Nucleus</location>
    </subcellularLocation>
</comment>
<feature type="compositionally biased region" description="Basic and acidic residues" evidence="5">
    <location>
        <begin position="348"/>
        <end position="364"/>
    </location>
</feature>